<accession>A0A1T4JM17</accession>
<evidence type="ECO:0000313" key="3">
    <source>
        <dbReference type="Proteomes" id="UP000189956"/>
    </source>
</evidence>
<protein>
    <submittedName>
        <fullName evidence="2">GLPGLI family protein</fullName>
    </submittedName>
</protein>
<evidence type="ECO:0000256" key="1">
    <source>
        <dbReference type="SAM" id="SignalP"/>
    </source>
</evidence>
<sequence>MRQLFLLFATLCSMTLTTVRAQDTFRAFYDTSCSFKKGSSVFEEKNELNRDSVTYPCALEIRADKSYFYNYAKMLRDSTAKAVFTETNDALMAFSAARKYKAGGPQMTVRNLFGDLKCTTTHEILRDYYSYEEELIRPEWTIDESITEVKSGYKCHLATAQYLGRQWTVWYTPEIPTSAGPWKLWGLPGLIVDARDDSGRFSFEMTSFGKIAPEMMTEDVTKYMIKGDIKTDTKAKVLKLLGAYVSNPMTFMAMKDPNKKIRIGNPDGTPIDNSEFTTEFEYIELKD</sequence>
<feature type="signal peptide" evidence="1">
    <location>
        <begin position="1"/>
        <end position="21"/>
    </location>
</feature>
<reference evidence="2 3" key="1">
    <citation type="submission" date="2017-02" db="EMBL/GenBank/DDBJ databases">
        <authorList>
            <person name="Peterson S.W."/>
        </authorList>
    </citation>
    <scope>NUCLEOTIDE SEQUENCE [LARGE SCALE GENOMIC DNA]</scope>
    <source>
        <strain evidence="2 3">ATCC 700135</strain>
    </source>
</reference>
<dbReference type="RefSeq" id="WP_159100478.1">
    <property type="nucleotide sequence ID" value="NZ_FUWL01000003.1"/>
</dbReference>
<dbReference type="Proteomes" id="UP000189956">
    <property type="component" value="Unassembled WGS sequence"/>
</dbReference>
<proteinExistence type="predicted"/>
<dbReference type="Pfam" id="PF09697">
    <property type="entry name" value="Porph_ging"/>
    <property type="match status" value="1"/>
</dbReference>
<feature type="chain" id="PRO_5013386732" evidence="1">
    <location>
        <begin position="22"/>
        <end position="287"/>
    </location>
</feature>
<dbReference type="InterPro" id="IPR005901">
    <property type="entry name" value="GLPGLI"/>
</dbReference>
<gene>
    <name evidence="2" type="ORF">SAMN02745205_00066</name>
</gene>
<keyword evidence="1" id="KW-0732">Signal</keyword>
<evidence type="ECO:0000313" key="2">
    <source>
        <dbReference type="EMBL" id="SJZ31137.1"/>
    </source>
</evidence>
<dbReference type="NCBIfam" id="TIGR01200">
    <property type="entry name" value="GLPGLI"/>
    <property type="match status" value="1"/>
</dbReference>
<organism evidence="2 3">
    <name type="scientific">Porphyromonas cangingivalis</name>
    <dbReference type="NCBI Taxonomy" id="36874"/>
    <lineage>
        <taxon>Bacteria</taxon>
        <taxon>Pseudomonadati</taxon>
        <taxon>Bacteroidota</taxon>
        <taxon>Bacteroidia</taxon>
        <taxon>Bacteroidales</taxon>
        <taxon>Porphyromonadaceae</taxon>
        <taxon>Porphyromonas</taxon>
    </lineage>
</organism>
<dbReference type="AlphaFoldDB" id="A0A1T4JM17"/>
<dbReference type="EMBL" id="FUWL01000003">
    <property type="protein sequence ID" value="SJZ31137.1"/>
    <property type="molecule type" value="Genomic_DNA"/>
</dbReference>
<name>A0A1T4JM17_PORCN</name>